<sequence>MRRVRRSHRLDVVPGTESRRRAHLVGSIPADDAADAMRLAVEHLPGRLDHLPDGETGERSQWIMNVLDDFRHHPALEITRPGDFSGYDTVPRYRVRRGERLYGATLDLGITAAARASYPVYREQRAAGVRGFQVGIPGAIDLALFTFGPTGVLRYERPFAEALAIAMHEVHRDDVVFQVELPAELVLLTRAPRPARRALAGLLAGRVAALALGAPRGARFGAHLCLGDLNHRALGAPSDAQPLVELANALVERWPASRPLQYVHLPLAAGAEPPVVDPAFYRPLRGLRPGGVRVVAGYAHEEQDLGTQRRVRDQVEDAVGARVDVSTSCGLGRRDRAGAIAAMDRIRTLLDD</sequence>
<comment type="caution">
    <text evidence="1">The sequence shown here is derived from an EMBL/GenBank/DDBJ whole genome shotgun (WGS) entry which is preliminary data.</text>
</comment>
<organism evidence="1 2">
    <name type="scientific">Cryptosporangium japonicum</name>
    <dbReference type="NCBI Taxonomy" id="80872"/>
    <lineage>
        <taxon>Bacteria</taxon>
        <taxon>Bacillati</taxon>
        <taxon>Actinomycetota</taxon>
        <taxon>Actinomycetes</taxon>
        <taxon>Cryptosporangiales</taxon>
        <taxon>Cryptosporangiaceae</taxon>
        <taxon>Cryptosporangium</taxon>
    </lineage>
</organism>
<accession>A0ABN0TS93</accession>
<evidence type="ECO:0000313" key="2">
    <source>
        <dbReference type="Proteomes" id="UP001500967"/>
    </source>
</evidence>
<dbReference type="InterPro" id="IPR038071">
    <property type="entry name" value="UROD/MetE-like_sf"/>
</dbReference>
<protein>
    <recommendedName>
        <fullName evidence="3">Methionine synthase</fullName>
    </recommendedName>
</protein>
<dbReference type="Proteomes" id="UP001500967">
    <property type="component" value="Unassembled WGS sequence"/>
</dbReference>
<evidence type="ECO:0008006" key="3">
    <source>
        <dbReference type="Google" id="ProtNLM"/>
    </source>
</evidence>
<evidence type="ECO:0000313" key="1">
    <source>
        <dbReference type="EMBL" id="GAA0228801.1"/>
    </source>
</evidence>
<keyword evidence="2" id="KW-1185">Reference proteome</keyword>
<dbReference type="SUPFAM" id="SSF51726">
    <property type="entry name" value="UROD/MetE-like"/>
    <property type="match status" value="1"/>
</dbReference>
<reference evidence="1 2" key="1">
    <citation type="journal article" date="2019" name="Int. J. Syst. Evol. Microbiol.">
        <title>The Global Catalogue of Microorganisms (GCM) 10K type strain sequencing project: providing services to taxonomists for standard genome sequencing and annotation.</title>
        <authorList>
            <consortium name="The Broad Institute Genomics Platform"/>
            <consortium name="The Broad Institute Genome Sequencing Center for Infectious Disease"/>
            <person name="Wu L."/>
            <person name="Ma J."/>
        </authorList>
    </citation>
    <scope>NUCLEOTIDE SEQUENCE [LARGE SCALE GENOMIC DNA]</scope>
    <source>
        <strain evidence="1 2">JCM 10425</strain>
    </source>
</reference>
<proteinExistence type="predicted"/>
<name>A0ABN0TS93_9ACTN</name>
<gene>
    <name evidence="1" type="ORF">GCM10009539_12760</name>
</gene>
<dbReference type="EMBL" id="BAAAGX010000006">
    <property type="protein sequence ID" value="GAA0228801.1"/>
    <property type="molecule type" value="Genomic_DNA"/>
</dbReference>